<keyword evidence="1" id="KW-0812">Transmembrane</keyword>
<evidence type="ECO:0000313" key="2">
    <source>
        <dbReference type="EMBL" id="KAA9378978.1"/>
    </source>
</evidence>
<dbReference type="Proteomes" id="UP000327011">
    <property type="component" value="Unassembled WGS sequence"/>
</dbReference>
<evidence type="ECO:0000256" key="1">
    <source>
        <dbReference type="SAM" id="Phobius"/>
    </source>
</evidence>
<evidence type="ECO:0000313" key="3">
    <source>
        <dbReference type="Proteomes" id="UP000327011"/>
    </source>
</evidence>
<feature type="transmembrane region" description="Helical" evidence="1">
    <location>
        <begin position="24"/>
        <end position="47"/>
    </location>
</feature>
<dbReference type="EMBL" id="VYTZ01000004">
    <property type="protein sequence ID" value="KAA9378978.1"/>
    <property type="molecule type" value="Genomic_DNA"/>
</dbReference>
<comment type="caution">
    <text evidence="2">The sequence shown here is derived from an EMBL/GenBank/DDBJ whole genome shotgun (WGS) entry which is preliminary data.</text>
</comment>
<keyword evidence="1" id="KW-0472">Membrane</keyword>
<sequence length="221" mass="23641">MNSRRDGSEGSSDAKPGKQTQWQIALALLADLLPVCLVAGVLLVAAVKASLPCVSPPEGTWPPPAARTYTYVDLPPTASEMRRAASSPGEEPVIVAVYKTPGGKRVQVWLLYAEHPDPGASLNEKLRRSGSRTVTTRSRTQVVDECPDGIVAMPTTPLGGAAACYPTRFIEPKTYIDEPGAVCIFFDRWSGAELEAPGMTVTELAGLMSRLRPAIQVPRTL</sequence>
<keyword evidence="3" id="KW-1185">Reference proteome</keyword>
<dbReference type="AlphaFoldDB" id="A0A5J5K3X8"/>
<protein>
    <submittedName>
        <fullName evidence="2">Uncharacterized protein</fullName>
    </submittedName>
</protein>
<proteinExistence type="predicted"/>
<organism evidence="2 3">
    <name type="scientific">Microbispora cellulosiformans</name>
    <dbReference type="NCBI Taxonomy" id="2614688"/>
    <lineage>
        <taxon>Bacteria</taxon>
        <taxon>Bacillati</taxon>
        <taxon>Actinomycetota</taxon>
        <taxon>Actinomycetes</taxon>
        <taxon>Streptosporangiales</taxon>
        <taxon>Streptosporangiaceae</taxon>
        <taxon>Microbispora</taxon>
    </lineage>
</organism>
<accession>A0A5J5K3X8</accession>
<name>A0A5J5K3X8_9ACTN</name>
<gene>
    <name evidence="2" type="ORF">F5972_12155</name>
</gene>
<dbReference type="RefSeq" id="WP_150933578.1">
    <property type="nucleotide sequence ID" value="NZ_VYTZ01000004.1"/>
</dbReference>
<keyword evidence="1" id="KW-1133">Transmembrane helix</keyword>
<reference evidence="2 3" key="1">
    <citation type="submission" date="2019-09" db="EMBL/GenBank/DDBJ databases">
        <title>Screening of Novel Bioactive Compounds from Soil-Associated.</title>
        <authorList>
            <person name="Gong X."/>
        </authorList>
    </citation>
    <scope>NUCLEOTIDE SEQUENCE [LARGE SCALE GENOMIC DNA]</scope>
    <source>
        <strain evidence="2 3">Gxj-6</strain>
    </source>
</reference>